<dbReference type="PANTHER" id="PTHR31462">
    <property type="entry name" value="ENDOSOMAL/LYSOSOMAL POTASSIUM CHANNEL TMEM175"/>
    <property type="match status" value="1"/>
</dbReference>
<dbReference type="GO" id="GO:0015252">
    <property type="term" value="F:proton channel activity"/>
    <property type="evidence" value="ECO:0007669"/>
    <property type="project" value="InterPro"/>
</dbReference>
<organism evidence="14 15">
    <name type="scientific">Nonomuraea montanisoli</name>
    <dbReference type="NCBI Taxonomy" id="2741721"/>
    <lineage>
        <taxon>Bacteria</taxon>
        <taxon>Bacillati</taxon>
        <taxon>Actinomycetota</taxon>
        <taxon>Actinomycetes</taxon>
        <taxon>Streptosporangiales</taxon>
        <taxon>Streptosporangiaceae</taxon>
        <taxon>Nonomuraea</taxon>
    </lineage>
</organism>
<dbReference type="GO" id="GO:0005267">
    <property type="term" value="F:potassium channel activity"/>
    <property type="evidence" value="ECO:0007669"/>
    <property type="project" value="UniProtKB-KW"/>
</dbReference>
<evidence type="ECO:0000256" key="7">
    <source>
        <dbReference type="ARBA" id="ARBA00022958"/>
    </source>
</evidence>
<feature type="transmembrane region" description="Helical" evidence="13">
    <location>
        <begin position="116"/>
        <end position="135"/>
    </location>
</feature>
<dbReference type="AlphaFoldDB" id="A0A7Y6M550"/>
<name>A0A7Y6M550_9ACTN</name>
<keyword evidence="6" id="KW-0631">Potassium channel</keyword>
<proteinExistence type="inferred from homology"/>
<evidence type="ECO:0000256" key="6">
    <source>
        <dbReference type="ARBA" id="ARBA00022826"/>
    </source>
</evidence>
<keyword evidence="9" id="KW-0406">Ion transport</keyword>
<evidence type="ECO:0000256" key="1">
    <source>
        <dbReference type="ARBA" id="ARBA00004141"/>
    </source>
</evidence>
<keyword evidence="3" id="KW-0813">Transport</keyword>
<feature type="transmembrane region" description="Helical" evidence="13">
    <location>
        <begin position="182"/>
        <end position="201"/>
    </location>
</feature>
<dbReference type="RefSeq" id="WP_175591393.1">
    <property type="nucleotide sequence ID" value="NZ_JABWGN010000008.1"/>
</dbReference>
<dbReference type="EMBL" id="JABWGN010000008">
    <property type="protein sequence ID" value="NUW33934.1"/>
    <property type="molecule type" value="Genomic_DNA"/>
</dbReference>
<keyword evidence="15" id="KW-1185">Reference proteome</keyword>
<evidence type="ECO:0000256" key="3">
    <source>
        <dbReference type="ARBA" id="ARBA00022448"/>
    </source>
</evidence>
<evidence type="ECO:0000256" key="5">
    <source>
        <dbReference type="ARBA" id="ARBA00022692"/>
    </source>
</evidence>
<feature type="transmembrane region" description="Helical" evidence="13">
    <location>
        <begin position="84"/>
        <end position="104"/>
    </location>
</feature>
<keyword evidence="5 13" id="KW-0812">Transmembrane</keyword>
<evidence type="ECO:0000256" key="11">
    <source>
        <dbReference type="ARBA" id="ARBA00023303"/>
    </source>
</evidence>
<dbReference type="Proteomes" id="UP000586042">
    <property type="component" value="Unassembled WGS sequence"/>
</dbReference>
<comment type="similarity">
    <text evidence="2">Belongs to the TMEM175 family.</text>
</comment>
<evidence type="ECO:0000313" key="14">
    <source>
        <dbReference type="EMBL" id="NUW33934.1"/>
    </source>
</evidence>
<keyword evidence="7" id="KW-0630">Potassium</keyword>
<feature type="transmembrane region" description="Helical" evidence="13">
    <location>
        <begin position="55"/>
        <end position="72"/>
    </location>
</feature>
<evidence type="ECO:0000256" key="9">
    <source>
        <dbReference type="ARBA" id="ARBA00023065"/>
    </source>
</evidence>
<evidence type="ECO:0000256" key="4">
    <source>
        <dbReference type="ARBA" id="ARBA00022538"/>
    </source>
</evidence>
<dbReference type="Pfam" id="PF06736">
    <property type="entry name" value="TMEM175"/>
    <property type="match status" value="1"/>
</dbReference>
<dbReference type="GO" id="GO:0016020">
    <property type="term" value="C:membrane"/>
    <property type="evidence" value="ECO:0007669"/>
    <property type="project" value="UniProtKB-SubCell"/>
</dbReference>
<evidence type="ECO:0000256" key="8">
    <source>
        <dbReference type="ARBA" id="ARBA00022989"/>
    </source>
</evidence>
<reference evidence="14 15" key="1">
    <citation type="submission" date="2020-06" db="EMBL/GenBank/DDBJ databases">
        <title>Nonomuraea sp. SMC257, a novel actinomycete isolated from soil.</title>
        <authorList>
            <person name="Chanama M."/>
        </authorList>
    </citation>
    <scope>NUCLEOTIDE SEQUENCE [LARGE SCALE GENOMIC DNA]</scope>
    <source>
        <strain evidence="14 15">SMC257</strain>
    </source>
</reference>
<evidence type="ECO:0000313" key="15">
    <source>
        <dbReference type="Proteomes" id="UP000586042"/>
    </source>
</evidence>
<dbReference type="PANTHER" id="PTHR31462:SF5">
    <property type="entry name" value="ENDOSOMAL_LYSOSOMAL PROTON CHANNEL TMEM175"/>
    <property type="match status" value="1"/>
</dbReference>
<evidence type="ECO:0000256" key="2">
    <source>
        <dbReference type="ARBA" id="ARBA00006920"/>
    </source>
</evidence>
<keyword evidence="4" id="KW-0633">Potassium transport</keyword>
<feature type="transmembrane region" description="Helical" evidence="13">
    <location>
        <begin position="14"/>
        <end position="35"/>
    </location>
</feature>
<feature type="transmembrane region" description="Helical" evidence="13">
    <location>
        <begin position="155"/>
        <end position="176"/>
    </location>
</feature>
<keyword evidence="8 13" id="KW-1133">Transmembrane helix</keyword>
<dbReference type="InterPro" id="IPR010617">
    <property type="entry name" value="TMEM175-like"/>
</dbReference>
<accession>A0A7Y6M550</accession>
<comment type="catalytic activity">
    <reaction evidence="12">
        <text>K(+)(in) = K(+)(out)</text>
        <dbReference type="Rhea" id="RHEA:29463"/>
        <dbReference type="ChEBI" id="CHEBI:29103"/>
    </reaction>
</comment>
<comment type="caution">
    <text evidence="14">The sequence shown here is derived from an EMBL/GenBank/DDBJ whole genome shotgun (WGS) entry which is preliminary data.</text>
</comment>
<evidence type="ECO:0000256" key="12">
    <source>
        <dbReference type="ARBA" id="ARBA00034430"/>
    </source>
</evidence>
<keyword evidence="10 13" id="KW-0472">Membrane</keyword>
<keyword evidence="11" id="KW-0407">Ion channel</keyword>
<evidence type="ECO:0000256" key="10">
    <source>
        <dbReference type="ARBA" id="ARBA00023136"/>
    </source>
</evidence>
<gene>
    <name evidence="14" type="ORF">HTZ77_21225</name>
</gene>
<protein>
    <submittedName>
        <fullName evidence="14">DUF1211 domain-containing protein</fullName>
    </submittedName>
</protein>
<sequence>MADKETSPAAVERVAFFSDAVIAIAMTLLALELPVPEGTRLPEFVASFGEHRDEYIAFLLAFLVVGGTWLAHHKLFRFMAATDTLLLVINLVTLFALVLVPWSSKTLESAEDGSGIALYSLVMALIGASSLWLTLHARRAGLMREDTPEALFDGIWVKAALPGAVFGVSAPLALWIQSWVYLLWPLLYLGIALFYSIRRLVRGPS</sequence>
<comment type="subcellular location">
    <subcellularLocation>
        <location evidence="1">Membrane</location>
        <topology evidence="1">Multi-pass membrane protein</topology>
    </subcellularLocation>
</comment>
<evidence type="ECO:0000256" key="13">
    <source>
        <dbReference type="SAM" id="Phobius"/>
    </source>
</evidence>